<dbReference type="EMBL" id="CP048104">
    <property type="protein sequence ID" value="QKG84114.1"/>
    <property type="molecule type" value="Genomic_DNA"/>
</dbReference>
<sequence length="157" mass="17187">MFSTGGRKVSGKKESYYLIRSDMLPEAIQKTVEAKSLLASGVVQTVQEAVDQVEMSRSSFYKYKDGVYPFNALMKEKIVTVALTLEHRAGILSSILSYLARKKGNVLTIHQTIPLQGVAGVTMSLDTAQLIEDVTSFVEGLEKLDGVIRATLVSRGE</sequence>
<evidence type="ECO:0000313" key="4">
    <source>
        <dbReference type="Proteomes" id="UP000503088"/>
    </source>
</evidence>
<evidence type="ECO:0000259" key="2">
    <source>
        <dbReference type="PROSITE" id="PS51671"/>
    </source>
</evidence>
<dbReference type="Proteomes" id="UP000503088">
    <property type="component" value="Chromosome"/>
</dbReference>
<proteinExistence type="inferred from homology"/>
<reference evidence="3 4" key="1">
    <citation type="submission" date="2020-01" db="EMBL/GenBank/DDBJ databases">
        <authorList>
            <person name="Gulvik C.A."/>
            <person name="Batra D.G."/>
        </authorList>
    </citation>
    <scope>NUCLEOTIDE SEQUENCE [LARGE SCALE GENOMIC DNA]</scope>
    <source>
        <strain evidence="3 4">W9323</strain>
    </source>
</reference>
<keyword evidence="4" id="KW-1185">Reference proteome</keyword>
<dbReference type="KEGG" id="kpul:GXN76_06240"/>
<organism evidence="3 4">
    <name type="scientific">Kroppenstedtia pulmonis</name>
    <dbReference type="NCBI Taxonomy" id="1380685"/>
    <lineage>
        <taxon>Bacteria</taxon>
        <taxon>Bacillati</taxon>
        <taxon>Bacillota</taxon>
        <taxon>Bacilli</taxon>
        <taxon>Bacillales</taxon>
        <taxon>Thermoactinomycetaceae</taxon>
        <taxon>Kroppenstedtia</taxon>
    </lineage>
</organism>
<dbReference type="InterPro" id="IPR045865">
    <property type="entry name" value="ACT-like_dom_sf"/>
</dbReference>
<dbReference type="HAMAP" id="MF_00707">
    <property type="entry name" value="UPF0735"/>
    <property type="match status" value="1"/>
</dbReference>
<dbReference type="NCBIfam" id="NF003361">
    <property type="entry name" value="PRK04435.1"/>
    <property type="match status" value="1"/>
</dbReference>
<feature type="domain" description="ACT" evidence="2">
    <location>
        <begin position="80"/>
        <end position="155"/>
    </location>
</feature>
<dbReference type="PIRSF" id="PIRSF025624">
    <property type="entry name" value="ACT_PheB"/>
    <property type="match status" value="1"/>
</dbReference>
<dbReference type="PROSITE" id="PS51671">
    <property type="entry name" value="ACT"/>
    <property type="match status" value="1"/>
</dbReference>
<protein>
    <recommendedName>
        <fullName evidence="1">UPF0735 ACT domain-containing protein GXN76_06240</fullName>
    </recommendedName>
</protein>
<evidence type="ECO:0000313" key="3">
    <source>
        <dbReference type="EMBL" id="QKG84114.1"/>
    </source>
</evidence>
<dbReference type="InterPro" id="IPR008310">
    <property type="entry name" value="UPF0735_ACT_dom-cont"/>
</dbReference>
<dbReference type="InterPro" id="IPR002912">
    <property type="entry name" value="ACT_dom"/>
</dbReference>
<dbReference type="RefSeq" id="WP_173221498.1">
    <property type="nucleotide sequence ID" value="NZ_CP048104.1"/>
</dbReference>
<accession>A0A7D4CEU5</accession>
<gene>
    <name evidence="3" type="ORF">GXN76_06240</name>
</gene>
<dbReference type="Gene3D" id="3.30.70.260">
    <property type="match status" value="1"/>
</dbReference>
<dbReference type="SUPFAM" id="SSF55021">
    <property type="entry name" value="ACT-like"/>
    <property type="match status" value="1"/>
</dbReference>
<evidence type="ECO:0000256" key="1">
    <source>
        <dbReference type="HAMAP-Rule" id="MF_00707"/>
    </source>
</evidence>
<dbReference type="AlphaFoldDB" id="A0A7D4CEU5"/>
<comment type="similarity">
    <text evidence="1">Belongs to the UPF0735 family.</text>
</comment>
<dbReference type="CDD" id="cd04888">
    <property type="entry name" value="ACT_PheB-BS"/>
    <property type="match status" value="1"/>
</dbReference>
<name>A0A7D4CEU5_9BACL</name>